<dbReference type="CDD" id="cd07043">
    <property type="entry name" value="STAS_anti-anti-sigma_factors"/>
    <property type="match status" value="1"/>
</dbReference>
<protein>
    <submittedName>
        <fullName evidence="2">Anti-anti-sigma factor</fullName>
    </submittedName>
</protein>
<dbReference type="InterPro" id="IPR036513">
    <property type="entry name" value="STAS_dom_sf"/>
</dbReference>
<dbReference type="PANTHER" id="PTHR33495">
    <property type="entry name" value="ANTI-SIGMA FACTOR ANTAGONIST TM_1081-RELATED-RELATED"/>
    <property type="match status" value="1"/>
</dbReference>
<dbReference type="EMBL" id="SGXD01000003">
    <property type="protein sequence ID" value="RZS86943.1"/>
    <property type="molecule type" value="Genomic_DNA"/>
</dbReference>
<dbReference type="GO" id="GO:0043856">
    <property type="term" value="F:anti-sigma factor antagonist activity"/>
    <property type="evidence" value="ECO:0007669"/>
    <property type="project" value="TreeGrafter"/>
</dbReference>
<dbReference type="PANTHER" id="PTHR33495:SF2">
    <property type="entry name" value="ANTI-SIGMA FACTOR ANTAGONIST TM_1081-RELATED"/>
    <property type="match status" value="1"/>
</dbReference>
<gene>
    <name evidence="2" type="ORF">EV189_2361</name>
</gene>
<evidence type="ECO:0000259" key="1">
    <source>
        <dbReference type="PROSITE" id="PS50801"/>
    </source>
</evidence>
<comment type="caution">
    <text evidence="2">The sequence shown here is derived from an EMBL/GenBank/DDBJ whole genome shotgun (WGS) entry which is preliminary data.</text>
</comment>
<evidence type="ECO:0000313" key="2">
    <source>
        <dbReference type="EMBL" id="RZS86943.1"/>
    </source>
</evidence>
<proteinExistence type="predicted"/>
<dbReference type="InterPro" id="IPR002645">
    <property type="entry name" value="STAS_dom"/>
</dbReference>
<dbReference type="Pfam" id="PF13466">
    <property type="entry name" value="STAS_2"/>
    <property type="match status" value="1"/>
</dbReference>
<dbReference type="Proteomes" id="UP000293638">
    <property type="component" value="Unassembled WGS sequence"/>
</dbReference>
<accession>A0A4Q7NP51</accession>
<dbReference type="InterPro" id="IPR058548">
    <property type="entry name" value="MlaB-like_STAS"/>
</dbReference>
<sequence>MRRVPGERYFRGRRSGVVPPHRRAGVRRCVRGRGDRVELSSWYAEHAPGRTTVVVTGEVDLESGPRLRESLASELAQLHSGELVVDATGVTFCDSSGLQAFVATHRRAGLLGTRLVLRVTPGGRFARFLELAGVSELFEIEAAARG</sequence>
<organism evidence="2 3">
    <name type="scientific">Motilibacter rhizosphaerae</name>
    <dbReference type="NCBI Taxonomy" id="598652"/>
    <lineage>
        <taxon>Bacteria</taxon>
        <taxon>Bacillati</taxon>
        <taxon>Actinomycetota</taxon>
        <taxon>Actinomycetes</taxon>
        <taxon>Motilibacterales</taxon>
        <taxon>Motilibacteraceae</taxon>
        <taxon>Motilibacter</taxon>
    </lineage>
</organism>
<dbReference type="AlphaFoldDB" id="A0A4Q7NP51"/>
<name>A0A4Q7NP51_9ACTN</name>
<dbReference type="Gene3D" id="3.30.750.24">
    <property type="entry name" value="STAS domain"/>
    <property type="match status" value="1"/>
</dbReference>
<dbReference type="SUPFAM" id="SSF52091">
    <property type="entry name" value="SpoIIaa-like"/>
    <property type="match status" value="1"/>
</dbReference>
<keyword evidence="3" id="KW-1185">Reference proteome</keyword>
<feature type="domain" description="STAS" evidence="1">
    <location>
        <begin position="40"/>
        <end position="146"/>
    </location>
</feature>
<reference evidence="2 3" key="1">
    <citation type="submission" date="2019-02" db="EMBL/GenBank/DDBJ databases">
        <title>Genomic Encyclopedia of Type Strains, Phase IV (KMG-IV): sequencing the most valuable type-strain genomes for metagenomic binning, comparative biology and taxonomic classification.</title>
        <authorList>
            <person name="Goeker M."/>
        </authorList>
    </citation>
    <scope>NUCLEOTIDE SEQUENCE [LARGE SCALE GENOMIC DNA]</scope>
    <source>
        <strain evidence="2 3">DSM 45622</strain>
    </source>
</reference>
<dbReference type="PROSITE" id="PS50801">
    <property type="entry name" value="STAS"/>
    <property type="match status" value="1"/>
</dbReference>
<evidence type="ECO:0000313" key="3">
    <source>
        <dbReference type="Proteomes" id="UP000293638"/>
    </source>
</evidence>